<dbReference type="PATRIC" id="fig|942150.3.peg.172"/>
<proteinExistence type="predicted"/>
<keyword evidence="2" id="KW-1185">Reference proteome</keyword>
<organism evidence="1 2">
    <name type="scientific">Lactiplantibacillus xiangfangensis</name>
    <dbReference type="NCBI Taxonomy" id="942150"/>
    <lineage>
        <taxon>Bacteria</taxon>
        <taxon>Bacillati</taxon>
        <taxon>Bacillota</taxon>
        <taxon>Bacilli</taxon>
        <taxon>Lactobacillales</taxon>
        <taxon>Lactobacillaceae</taxon>
        <taxon>Lactiplantibacillus</taxon>
    </lineage>
</organism>
<evidence type="ECO:0000313" key="1">
    <source>
        <dbReference type="EMBL" id="KRO09038.1"/>
    </source>
</evidence>
<protein>
    <submittedName>
        <fullName evidence="1">Uncharacterized protein</fullName>
    </submittedName>
</protein>
<reference evidence="1 2" key="1">
    <citation type="journal article" date="2015" name="Genome Announc.">
        <title>Expanding the biotechnology potential of lactobacilli through comparative genomics of 213 strains and associated genera.</title>
        <authorList>
            <person name="Sun Z."/>
            <person name="Harris H.M."/>
            <person name="McCann A."/>
            <person name="Guo C."/>
            <person name="Argimon S."/>
            <person name="Zhang W."/>
            <person name="Yang X."/>
            <person name="Jeffery I.B."/>
            <person name="Cooney J.C."/>
            <person name="Kagawa T.F."/>
            <person name="Liu W."/>
            <person name="Song Y."/>
            <person name="Salvetti E."/>
            <person name="Wrobel A."/>
            <person name="Rasinkangas P."/>
            <person name="Parkhill J."/>
            <person name="Rea M.C."/>
            <person name="O'Sullivan O."/>
            <person name="Ritari J."/>
            <person name="Douillard F.P."/>
            <person name="Paul Ross R."/>
            <person name="Yang R."/>
            <person name="Briner A.E."/>
            <person name="Felis G.E."/>
            <person name="de Vos W.M."/>
            <person name="Barrangou R."/>
            <person name="Klaenhammer T.R."/>
            <person name="Caufield P.W."/>
            <person name="Cui Y."/>
            <person name="Zhang H."/>
            <person name="O'Toole P.W."/>
        </authorList>
    </citation>
    <scope>NUCLEOTIDE SEQUENCE [LARGE SCALE GENOMIC DNA]</scope>
    <source>
        <strain evidence="1 2">LMG 26013</strain>
    </source>
</reference>
<evidence type="ECO:0000313" key="2">
    <source>
        <dbReference type="Proteomes" id="UP000051783"/>
    </source>
</evidence>
<accession>A0A0R2M4K3</accession>
<gene>
    <name evidence="1" type="ORF">IV64_GL000165</name>
</gene>
<dbReference type="STRING" id="942150.IV64_GL000165"/>
<dbReference type="Proteomes" id="UP000051783">
    <property type="component" value="Unassembled WGS sequence"/>
</dbReference>
<comment type="caution">
    <text evidence="1">The sequence shown here is derived from an EMBL/GenBank/DDBJ whole genome shotgun (WGS) entry which is preliminary data.</text>
</comment>
<sequence length="141" mass="16674">MKNQLLQFIQNHFQTRFRFRNAFESQLTISILTRLILEHSESLLLTRQDVERLTGCSLDDPALQREYFPQRAITLLETALDELTSLSIVVPHPEGRVRYPLFRSVQIDQVCERIVFNLNLDVLPQLTDWAHELNRKQEEQK</sequence>
<dbReference type="OrthoDB" id="2289522at2"/>
<dbReference type="AlphaFoldDB" id="A0A0R2M4K3"/>
<name>A0A0R2M4K3_9LACO</name>
<dbReference type="RefSeq" id="WP_057706777.1">
    <property type="nucleotide sequence ID" value="NZ_JQCL01000074.1"/>
</dbReference>
<dbReference type="EMBL" id="JQCL01000074">
    <property type="protein sequence ID" value="KRO09038.1"/>
    <property type="molecule type" value="Genomic_DNA"/>
</dbReference>